<keyword evidence="1" id="KW-0812">Transmembrane</keyword>
<sequence>MNFDGFKLEWLLGIGPAASFILWALTQLMTTKKDVETVKDQLQEYKVYASENYVKKTDFAQLRKEIREDFDKVDKKLDKIVERVEKN</sequence>
<dbReference type="STRING" id="67855.RO21_06025"/>
<dbReference type="EMBL" id="JWIZ01000033">
    <property type="protein sequence ID" value="KMK51469.1"/>
    <property type="molecule type" value="Genomic_DNA"/>
</dbReference>
<keyword evidence="1" id="KW-1133">Transmembrane helix</keyword>
<gene>
    <name evidence="2" type="ORF">RO21_06025</name>
</gene>
<comment type="caution">
    <text evidence="2">The sequence shown here is derived from an EMBL/GenBank/DDBJ whole genome shotgun (WGS) entry which is preliminary data.</text>
</comment>
<reference evidence="2 3" key="1">
    <citation type="submission" date="2014-12" db="EMBL/GenBank/DDBJ databases">
        <title>Reclassification of Actinobacillus muris as Muribacter muris.</title>
        <authorList>
            <person name="Christensen H."/>
            <person name="Nicklas W."/>
            <person name="Bisgaard M."/>
        </authorList>
    </citation>
    <scope>NUCLEOTIDE SEQUENCE [LARGE SCALE GENOMIC DNA]</scope>
    <source>
        <strain evidence="2 3">Ackerman80-443D</strain>
    </source>
</reference>
<dbReference type="Proteomes" id="UP000036270">
    <property type="component" value="Unassembled WGS sequence"/>
</dbReference>
<feature type="transmembrane region" description="Helical" evidence="1">
    <location>
        <begin position="6"/>
        <end position="25"/>
    </location>
</feature>
<dbReference type="RefSeq" id="WP_047976896.1">
    <property type="nucleotide sequence ID" value="NZ_JWIZ01000033.1"/>
</dbReference>
<organism evidence="2 3">
    <name type="scientific">Muribacter muris</name>
    <dbReference type="NCBI Taxonomy" id="67855"/>
    <lineage>
        <taxon>Bacteria</taxon>
        <taxon>Pseudomonadati</taxon>
        <taxon>Pseudomonadota</taxon>
        <taxon>Gammaproteobacteria</taxon>
        <taxon>Pasteurellales</taxon>
        <taxon>Pasteurellaceae</taxon>
        <taxon>Muribacter</taxon>
    </lineage>
</organism>
<dbReference type="PATRIC" id="fig|67855.3.peg.1187"/>
<accession>A0A0J5P7K5</accession>
<keyword evidence="1" id="KW-0472">Membrane</keyword>
<protein>
    <submittedName>
        <fullName evidence="2">Uncharacterized protein</fullName>
    </submittedName>
</protein>
<keyword evidence="3" id="KW-1185">Reference proteome</keyword>
<evidence type="ECO:0000256" key="1">
    <source>
        <dbReference type="SAM" id="Phobius"/>
    </source>
</evidence>
<name>A0A0J5P7K5_9PAST</name>
<evidence type="ECO:0000313" key="2">
    <source>
        <dbReference type="EMBL" id="KMK51469.1"/>
    </source>
</evidence>
<evidence type="ECO:0000313" key="3">
    <source>
        <dbReference type="Proteomes" id="UP000036270"/>
    </source>
</evidence>
<dbReference type="AlphaFoldDB" id="A0A0J5P7K5"/>
<proteinExistence type="predicted"/>